<accession>A0A2G9YXA9</accession>
<organism evidence="2 3">
    <name type="scientific">Candidatus Nealsonbacteria bacterium CG23_combo_of_CG06-09_8_20_14_all_38_19</name>
    <dbReference type="NCBI Taxonomy" id="1974721"/>
    <lineage>
        <taxon>Bacteria</taxon>
        <taxon>Candidatus Nealsoniibacteriota</taxon>
    </lineage>
</organism>
<sequence length="235" mass="27949">MPTKRPPLLNNEIYHIVNRGVGDSLTFQDIDDYYRGIFSLYEFNTIYPIEIRKQREKRRLIKARGDQQSEDIRDLFVEILAFCFMPNHIHLLLRQIKNNGISDFMRKYGTGYVSYFNKKYERKGHLFQSRFRAIHIKTDEQLKNAFAYIHTNPVSLIEPNWKEKGISNPQKAIKFLENYKWSSYQDYIGKKNFPSVTNRQYLLKILSGTEGCRKYVEAWVKYKGEIKTLGNIILE</sequence>
<dbReference type="GO" id="GO:0006313">
    <property type="term" value="P:DNA transposition"/>
    <property type="evidence" value="ECO:0007669"/>
    <property type="project" value="InterPro"/>
</dbReference>
<evidence type="ECO:0000259" key="1">
    <source>
        <dbReference type="SMART" id="SM01321"/>
    </source>
</evidence>
<dbReference type="Gene3D" id="3.30.70.1290">
    <property type="entry name" value="Transposase IS200-like"/>
    <property type="match status" value="1"/>
</dbReference>
<dbReference type="PANTHER" id="PTHR34322">
    <property type="entry name" value="TRANSPOSASE, Y1_TNP DOMAIN-CONTAINING"/>
    <property type="match status" value="1"/>
</dbReference>
<dbReference type="SMART" id="SM01321">
    <property type="entry name" value="Y1_Tnp"/>
    <property type="match status" value="1"/>
</dbReference>
<gene>
    <name evidence="2" type="ORF">COX36_03865</name>
</gene>
<dbReference type="EMBL" id="PCRP01000061">
    <property type="protein sequence ID" value="PIP23353.1"/>
    <property type="molecule type" value="Genomic_DNA"/>
</dbReference>
<dbReference type="PANTHER" id="PTHR34322:SF2">
    <property type="entry name" value="TRANSPOSASE IS200-LIKE DOMAIN-CONTAINING PROTEIN"/>
    <property type="match status" value="1"/>
</dbReference>
<evidence type="ECO:0000313" key="3">
    <source>
        <dbReference type="Proteomes" id="UP000230273"/>
    </source>
</evidence>
<protein>
    <recommendedName>
        <fullName evidence="1">Transposase IS200-like domain-containing protein</fullName>
    </recommendedName>
</protein>
<dbReference type="InterPro" id="IPR002686">
    <property type="entry name" value="Transposase_17"/>
</dbReference>
<dbReference type="GO" id="GO:0003677">
    <property type="term" value="F:DNA binding"/>
    <property type="evidence" value="ECO:0007669"/>
    <property type="project" value="InterPro"/>
</dbReference>
<dbReference type="GO" id="GO:0004803">
    <property type="term" value="F:transposase activity"/>
    <property type="evidence" value="ECO:0007669"/>
    <property type="project" value="InterPro"/>
</dbReference>
<comment type="caution">
    <text evidence="2">The sequence shown here is derived from an EMBL/GenBank/DDBJ whole genome shotgun (WGS) entry which is preliminary data.</text>
</comment>
<dbReference type="Proteomes" id="UP000230273">
    <property type="component" value="Unassembled WGS sequence"/>
</dbReference>
<dbReference type="AlphaFoldDB" id="A0A2G9YXA9"/>
<name>A0A2G9YXA9_9BACT</name>
<proteinExistence type="predicted"/>
<dbReference type="Pfam" id="PF01797">
    <property type="entry name" value="Y1_Tnp"/>
    <property type="match status" value="1"/>
</dbReference>
<evidence type="ECO:0000313" key="2">
    <source>
        <dbReference type="EMBL" id="PIP23353.1"/>
    </source>
</evidence>
<reference evidence="2 3" key="1">
    <citation type="submission" date="2017-09" db="EMBL/GenBank/DDBJ databases">
        <title>Depth-based differentiation of microbial function through sediment-hosted aquifers and enrichment of novel symbionts in the deep terrestrial subsurface.</title>
        <authorList>
            <person name="Probst A.J."/>
            <person name="Ladd B."/>
            <person name="Jarett J.K."/>
            <person name="Geller-Mcgrath D.E."/>
            <person name="Sieber C.M."/>
            <person name="Emerson J.B."/>
            <person name="Anantharaman K."/>
            <person name="Thomas B.C."/>
            <person name="Malmstrom R."/>
            <person name="Stieglmeier M."/>
            <person name="Klingl A."/>
            <person name="Woyke T."/>
            <person name="Ryan C.M."/>
            <person name="Banfield J.F."/>
        </authorList>
    </citation>
    <scope>NUCLEOTIDE SEQUENCE [LARGE SCALE GENOMIC DNA]</scope>
    <source>
        <strain evidence="2">CG23_combo_of_CG06-09_8_20_14_all_38_19</strain>
    </source>
</reference>
<dbReference type="InterPro" id="IPR036515">
    <property type="entry name" value="Transposase_17_sf"/>
</dbReference>
<dbReference type="SUPFAM" id="SSF143422">
    <property type="entry name" value="Transposase IS200-like"/>
    <property type="match status" value="1"/>
</dbReference>
<feature type="domain" description="Transposase IS200-like" evidence="1">
    <location>
        <begin position="9"/>
        <end position="152"/>
    </location>
</feature>